<feature type="signal peptide" evidence="2">
    <location>
        <begin position="1"/>
        <end position="20"/>
    </location>
</feature>
<keyword evidence="2" id="KW-0732">Signal</keyword>
<evidence type="ECO:0000313" key="3">
    <source>
        <dbReference type="EMBL" id="EIW79593.1"/>
    </source>
</evidence>
<dbReference type="Proteomes" id="UP000053558">
    <property type="component" value="Unassembled WGS sequence"/>
</dbReference>
<protein>
    <submittedName>
        <fullName evidence="3">Uncharacterized protein</fullName>
    </submittedName>
</protein>
<name>A0A5M3MKI7_CONPW</name>
<organism evidence="3 4">
    <name type="scientific">Coniophora puteana (strain RWD-64-598)</name>
    <name type="common">Brown rot fungus</name>
    <dbReference type="NCBI Taxonomy" id="741705"/>
    <lineage>
        <taxon>Eukaryota</taxon>
        <taxon>Fungi</taxon>
        <taxon>Dikarya</taxon>
        <taxon>Basidiomycota</taxon>
        <taxon>Agaricomycotina</taxon>
        <taxon>Agaricomycetes</taxon>
        <taxon>Agaricomycetidae</taxon>
        <taxon>Boletales</taxon>
        <taxon>Coniophorineae</taxon>
        <taxon>Coniophoraceae</taxon>
        <taxon>Coniophora</taxon>
    </lineage>
</organism>
<evidence type="ECO:0000256" key="2">
    <source>
        <dbReference type="SAM" id="SignalP"/>
    </source>
</evidence>
<dbReference type="AlphaFoldDB" id="A0A5M3MKI7"/>
<dbReference type="GeneID" id="19201991"/>
<comment type="caution">
    <text evidence="3">The sequence shown here is derived from an EMBL/GenBank/DDBJ whole genome shotgun (WGS) entry which is preliminary data.</text>
</comment>
<feature type="chain" id="PRO_5024277804" evidence="2">
    <location>
        <begin position="21"/>
        <end position="211"/>
    </location>
</feature>
<dbReference type="OrthoDB" id="3250770at2759"/>
<accession>A0A5M3MKI7</accession>
<evidence type="ECO:0000313" key="4">
    <source>
        <dbReference type="Proteomes" id="UP000053558"/>
    </source>
</evidence>
<evidence type="ECO:0000256" key="1">
    <source>
        <dbReference type="SAM" id="MobiDB-lite"/>
    </source>
</evidence>
<dbReference type="EMBL" id="JH711580">
    <property type="protein sequence ID" value="EIW79593.1"/>
    <property type="molecule type" value="Genomic_DNA"/>
</dbReference>
<dbReference type="RefSeq" id="XP_007769981.1">
    <property type="nucleotide sequence ID" value="XM_007771791.1"/>
</dbReference>
<dbReference type="KEGG" id="cput:CONPUDRAFT_144831"/>
<feature type="compositionally biased region" description="Polar residues" evidence="1">
    <location>
        <begin position="167"/>
        <end position="181"/>
    </location>
</feature>
<gene>
    <name evidence="3" type="ORF">CONPUDRAFT_144831</name>
</gene>
<sequence length="211" mass="22610">MIFKFSPLVVFAFLVPLAAGALYPTKPVQNTQYVAGSTVTTTWKDDGKYPNLDAMGSVEIGLFHKSGRYLATLATNVDPSSKSHEIVIPLAAIQGLPSGQRDYTLHFQASSPYKFSIFTGDFSIVRPEGDPGSPNSSASLTFSSLWSFPGSPQSTASALTAPPFTPGSVQNPSAQQSRNSGSSLWNVDVERLDFWLLFVLWPAVVGISMAA</sequence>
<keyword evidence="4" id="KW-1185">Reference proteome</keyword>
<proteinExistence type="predicted"/>
<reference evidence="4" key="1">
    <citation type="journal article" date="2012" name="Science">
        <title>The Paleozoic origin of enzymatic lignin decomposition reconstructed from 31 fungal genomes.</title>
        <authorList>
            <person name="Floudas D."/>
            <person name="Binder M."/>
            <person name="Riley R."/>
            <person name="Barry K."/>
            <person name="Blanchette R.A."/>
            <person name="Henrissat B."/>
            <person name="Martinez A.T."/>
            <person name="Otillar R."/>
            <person name="Spatafora J.W."/>
            <person name="Yadav J.S."/>
            <person name="Aerts A."/>
            <person name="Benoit I."/>
            <person name="Boyd A."/>
            <person name="Carlson A."/>
            <person name="Copeland A."/>
            <person name="Coutinho P.M."/>
            <person name="de Vries R.P."/>
            <person name="Ferreira P."/>
            <person name="Findley K."/>
            <person name="Foster B."/>
            <person name="Gaskell J."/>
            <person name="Glotzer D."/>
            <person name="Gorecki P."/>
            <person name="Heitman J."/>
            <person name="Hesse C."/>
            <person name="Hori C."/>
            <person name="Igarashi K."/>
            <person name="Jurgens J.A."/>
            <person name="Kallen N."/>
            <person name="Kersten P."/>
            <person name="Kohler A."/>
            <person name="Kuees U."/>
            <person name="Kumar T.K.A."/>
            <person name="Kuo A."/>
            <person name="LaButti K."/>
            <person name="Larrondo L.F."/>
            <person name="Lindquist E."/>
            <person name="Ling A."/>
            <person name="Lombard V."/>
            <person name="Lucas S."/>
            <person name="Lundell T."/>
            <person name="Martin R."/>
            <person name="McLaughlin D.J."/>
            <person name="Morgenstern I."/>
            <person name="Morin E."/>
            <person name="Murat C."/>
            <person name="Nagy L.G."/>
            <person name="Nolan M."/>
            <person name="Ohm R.A."/>
            <person name="Patyshakuliyeva A."/>
            <person name="Rokas A."/>
            <person name="Ruiz-Duenas F.J."/>
            <person name="Sabat G."/>
            <person name="Salamov A."/>
            <person name="Samejima M."/>
            <person name="Schmutz J."/>
            <person name="Slot J.C."/>
            <person name="St John F."/>
            <person name="Stenlid J."/>
            <person name="Sun H."/>
            <person name="Sun S."/>
            <person name="Syed K."/>
            <person name="Tsang A."/>
            <person name="Wiebenga A."/>
            <person name="Young D."/>
            <person name="Pisabarro A."/>
            <person name="Eastwood D.C."/>
            <person name="Martin F."/>
            <person name="Cullen D."/>
            <person name="Grigoriev I.V."/>
            <person name="Hibbett D.S."/>
        </authorList>
    </citation>
    <scope>NUCLEOTIDE SEQUENCE [LARGE SCALE GENOMIC DNA]</scope>
    <source>
        <strain evidence="4">RWD-64-598 SS2</strain>
    </source>
</reference>
<feature type="region of interest" description="Disordered" evidence="1">
    <location>
        <begin position="154"/>
        <end position="181"/>
    </location>
</feature>
<dbReference type="OMA" id="YHMRFIC"/>